<name>A0ACB8TDU1_9AGAM</name>
<keyword evidence="2" id="KW-1185">Reference proteome</keyword>
<organism evidence="1 2">
    <name type="scientific">Artomyces pyxidatus</name>
    <dbReference type="NCBI Taxonomy" id="48021"/>
    <lineage>
        <taxon>Eukaryota</taxon>
        <taxon>Fungi</taxon>
        <taxon>Dikarya</taxon>
        <taxon>Basidiomycota</taxon>
        <taxon>Agaricomycotina</taxon>
        <taxon>Agaricomycetes</taxon>
        <taxon>Russulales</taxon>
        <taxon>Auriscalpiaceae</taxon>
        <taxon>Artomyces</taxon>
    </lineage>
</organism>
<gene>
    <name evidence="1" type="ORF">BV25DRAFT_1912651</name>
</gene>
<reference evidence="1" key="1">
    <citation type="submission" date="2021-03" db="EMBL/GenBank/DDBJ databases">
        <authorList>
            <consortium name="DOE Joint Genome Institute"/>
            <person name="Ahrendt S."/>
            <person name="Looney B.P."/>
            <person name="Miyauchi S."/>
            <person name="Morin E."/>
            <person name="Drula E."/>
            <person name="Courty P.E."/>
            <person name="Chicoki N."/>
            <person name="Fauchery L."/>
            <person name="Kohler A."/>
            <person name="Kuo A."/>
            <person name="Labutti K."/>
            <person name="Pangilinan J."/>
            <person name="Lipzen A."/>
            <person name="Riley R."/>
            <person name="Andreopoulos W."/>
            <person name="He G."/>
            <person name="Johnson J."/>
            <person name="Barry K.W."/>
            <person name="Grigoriev I.V."/>
            <person name="Nagy L."/>
            <person name="Hibbett D."/>
            <person name="Henrissat B."/>
            <person name="Matheny P.B."/>
            <person name="Labbe J."/>
            <person name="Martin F."/>
        </authorList>
    </citation>
    <scope>NUCLEOTIDE SEQUENCE</scope>
    <source>
        <strain evidence="1">HHB10654</strain>
    </source>
</reference>
<accession>A0ACB8TDU1</accession>
<sequence length="1325" mass="146002">MRRGEKRSADALDAESPGLRQIRKKGSRGSIISISSSSSDELWAGLSEPNEMDLEEAGVVEDMIGGSVATSSTCVTGRVFAPADSMSDFSVGSSSTSAYITRAGRQQSSSSSSLNLGYPTPKAHRIASFSVPDIPPPAPIDVPDIFRDNETSGTPQRRQETTYGSAFRNTEPVDRPPSPESPSAKRHRDRSPNKQTPRVDREVSPTSPRARHSPPAPVDPIARPLFQSPQVLLGSCQRPSTPPRSGSSPPTETEDPWLPPPIRHLPLASPQAHRQKPPPSPAAATSAAPLPRLIKEGPLDVPVEIIAHSRHAQRDMDMRRISWGVQYNLARGVSCGLWSWGDITPSVLNNLKGSNAEAVARIPEVMKSLIKGEENPFAVLFLQNFIGPLSTYQEYDREEEALREGGGRGLGLQGEWKGEAEWYGGRIQQVASVEFDKSTDKLILRLEQPDMRRSNRFARFLGSRRVLELKLHKKFRFDDDNRTIDLLSKKFVLCGRMYVPIDSKDGKVYLMETNENYERSSSAGDDDRMSFWDFVEWHNPLSLNSQQPISKWSTRFDLGLSTSIPILQFEPQNIAFIRDQEAEHDLPKAPAEKVMTDGCGFINGAALIMIAQRLNLVDMPTAVQGRIAGSKGLWILHPQQTASTDPPRIWIRDSQQKIRLSDLTIVDRSHLIFDLCTPSTVTTPARLSMQLILNLSHNGVPNAVFKELLKEGLQEEVGPLMAWRGPTAMPLLWHAVNRAGNVTGTKIKRMAGGIGRALGLVRRLDGKDELPSDDDLLDVDAEDLDLSLFVQSEGSAAPASLHQAVLELIQAGFNPGSFWPLYEKLRQVVRNSMDAYITKYSLPVQYSAEAFIIPDPMNVLEEGEVYFRSSRDLKDPANGLVCRSITGPVLVSRNPARVASDVQKVVAVEHPLLARYVDVIVFSVKGSRSLASYLGGGDYDGDTAMINWSPLVVQKFRQPTFVDKPQDLEEDNFEKHVEHVVAFHGRLSSLPPEQSHPEFVKILLRGLADKKVGLYSTFHDNAVYAFGYDHPRTVRLAYMFTTCLDSSKTGLKVLKKVFASDRSQYDRPKCQSMKPDMDDRGSDRNLGALPRDKGLPSFVLDSLRAYGKDLSVQYLVTFETLRGTLDACDPDLIAPYRKLEKMINDANEKAINDAKEKRDPVGLILEAELECVRAHVHATKLKFGKATANSSGTRKGIPGTPHKSRPSPTKRSNSGSGEAADEGMTFKKVECAFAAGPPPEQVPWLTALGSLPALRASYAYYHAAHPHKGSEARFPLSVAFGDLCKLKAEAGGAGAAFVRQFSDVMTMSASAVRMFNSLPNGNTEK</sequence>
<evidence type="ECO:0000313" key="1">
    <source>
        <dbReference type="EMBL" id="KAI0066593.1"/>
    </source>
</evidence>
<evidence type="ECO:0000313" key="2">
    <source>
        <dbReference type="Proteomes" id="UP000814140"/>
    </source>
</evidence>
<proteinExistence type="predicted"/>
<dbReference type="Proteomes" id="UP000814140">
    <property type="component" value="Unassembled WGS sequence"/>
</dbReference>
<protein>
    <submittedName>
        <fullName evidence="1">Uncharacterized protein</fullName>
    </submittedName>
</protein>
<dbReference type="EMBL" id="MU277192">
    <property type="protein sequence ID" value="KAI0066593.1"/>
    <property type="molecule type" value="Genomic_DNA"/>
</dbReference>
<reference evidence="1" key="2">
    <citation type="journal article" date="2022" name="New Phytol.">
        <title>Evolutionary transition to the ectomycorrhizal habit in the genomes of a hyperdiverse lineage of mushroom-forming fungi.</title>
        <authorList>
            <person name="Looney B."/>
            <person name="Miyauchi S."/>
            <person name="Morin E."/>
            <person name="Drula E."/>
            <person name="Courty P.E."/>
            <person name="Kohler A."/>
            <person name="Kuo A."/>
            <person name="LaButti K."/>
            <person name="Pangilinan J."/>
            <person name="Lipzen A."/>
            <person name="Riley R."/>
            <person name="Andreopoulos W."/>
            <person name="He G."/>
            <person name="Johnson J."/>
            <person name="Nolan M."/>
            <person name="Tritt A."/>
            <person name="Barry K.W."/>
            <person name="Grigoriev I.V."/>
            <person name="Nagy L.G."/>
            <person name="Hibbett D."/>
            <person name="Henrissat B."/>
            <person name="Matheny P.B."/>
            <person name="Labbe J."/>
            <person name="Martin F.M."/>
        </authorList>
    </citation>
    <scope>NUCLEOTIDE SEQUENCE</scope>
    <source>
        <strain evidence="1">HHB10654</strain>
    </source>
</reference>
<comment type="caution">
    <text evidence="1">The sequence shown here is derived from an EMBL/GenBank/DDBJ whole genome shotgun (WGS) entry which is preliminary data.</text>
</comment>